<proteinExistence type="predicted"/>
<sequence>MGIQLRLPHLYRWVRTMRDPALQLAELRADVSDAKAEIRQVLDKLAQKHAIRPKDVEYAMDYADDMLSDTVYSVETALEREMEERDPV</sequence>
<organism evidence="1 2">
    <name type="scientific">Reyranella soli</name>
    <dbReference type="NCBI Taxonomy" id="1230389"/>
    <lineage>
        <taxon>Bacteria</taxon>
        <taxon>Pseudomonadati</taxon>
        <taxon>Pseudomonadota</taxon>
        <taxon>Alphaproteobacteria</taxon>
        <taxon>Hyphomicrobiales</taxon>
        <taxon>Reyranellaceae</taxon>
        <taxon>Reyranella</taxon>
    </lineage>
</organism>
<reference evidence="1 2" key="1">
    <citation type="submission" date="2019-07" db="EMBL/GenBank/DDBJ databases">
        <title>Whole genome shotgun sequence of Reyranella soli NBRC 108950.</title>
        <authorList>
            <person name="Hosoyama A."/>
            <person name="Uohara A."/>
            <person name="Ohji S."/>
            <person name="Ichikawa N."/>
        </authorList>
    </citation>
    <scope>NUCLEOTIDE SEQUENCE [LARGE SCALE GENOMIC DNA]</scope>
    <source>
        <strain evidence="1 2">NBRC 108950</strain>
    </source>
</reference>
<dbReference type="EMBL" id="BKAJ01000253">
    <property type="protein sequence ID" value="GEP61762.1"/>
    <property type="molecule type" value="Genomic_DNA"/>
</dbReference>
<dbReference type="Proteomes" id="UP000321058">
    <property type="component" value="Unassembled WGS sequence"/>
</dbReference>
<evidence type="ECO:0000313" key="2">
    <source>
        <dbReference type="Proteomes" id="UP000321058"/>
    </source>
</evidence>
<accession>A0A512NS67</accession>
<name>A0A512NS67_9HYPH</name>
<keyword evidence="2" id="KW-1185">Reference proteome</keyword>
<dbReference type="OrthoDB" id="9792021at2"/>
<protein>
    <submittedName>
        <fullName evidence="1">Uncharacterized protein</fullName>
    </submittedName>
</protein>
<evidence type="ECO:0000313" key="1">
    <source>
        <dbReference type="EMBL" id="GEP61762.1"/>
    </source>
</evidence>
<gene>
    <name evidence="1" type="ORF">RSO01_89280</name>
</gene>
<dbReference type="RefSeq" id="WP_147157048.1">
    <property type="nucleotide sequence ID" value="NZ_BKAJ01000253.1"/>
</dbReference>
<comment type="caution">
    <text evidence="1">The sequence shown here is derived from an EMBL/GenBank/DDBJ whole genome shotgun (WGS) entry which is preliminary data.</text>
</comment>
<dbReference type="AlphaFoldDB" id="A0A512NS67"/>